<dbReference type="RefSeq" id="WP_279297942.1">
    <property type="nucleotide sequence ID" value="NZ_JAOTIF010000012.1"/>
</dbReference>
<proteinExistence type="predicted"/>
<evidence type="ECO:0000256" key="1">
    <source>
        <dbReference type="SAM" id="SignalP"/>
    </source>
</evidence>
<protein>
    <submittedName>
        <fullName evidence="2">Metallophosphoesterase</fullName>
    </submittedName>
</protein>
<dbReference type="SUPFAM" id="SSF56300">
    <property type="entry name" value="Metallo-dependent phosphatases"/>
    <property type="match status" value="1"/>
</dbReference>
<evidence type="ECO:0000313" key="2">
    <source>
        <dbReference type="EMBL" id="MCU7550502.1"/>
    </source>
</evidence>
<dbReference type="SUPFAM" id="SSF51120">
    <property type="entry name" value="beta-Roll"/>
    <property type="match status" value="1"/>
</dbReference>
<organism evidence="2 3">
    <name type="scientific">Paraflavisolibacter caeni</name>
    <dbReference type="NCBI Taxonomy" id="2982496"/>
    <lineage>
        <taxon>Bacteria</taxon>
        <taxon>Pseudomonadati</taxon>
        <taxon>Bacteroidota</taxon>
        <taxon>Chitinophagia</taxon>
        <taxon>Chitinophagales</taxon>
        <taxon>Chitinophagaceae</taxon>
        <taxon>Paraflavisolibacter</taxon>
    </lineage>
</organism>
<dbReference type="InterPro" id="IPR011049">
    <property type="entry name" value="Serralysin-like_metalloprot_C"/>
</dbReference>
<dbReference type="EMBL" id="JAOTIF010000012">
    <property type="protein sequence ID" value="MCU7550502.1"/>
    <property type="molecule type" value="Genomic_DNA"/>
</dbReference>
<keyword evidence="3" id="KW-1185">Reference proteome</keyword>
<dbReference type="Gene3D" id="3.60.21.10">
    <property type="match status" value="1"/>
</dbReference>
<accession>A0A9X2XXQ8</accession>
<comment type="caution">
    <text evidence="2">The sequence shown here is derived from an EMBL/GenBank/DDBJ whole genome shotgun (WGS) entry which is preliminary data.</text>
</comment>
<name>A0A9X2XXQ8_9BACT</name>
<reference evidence="2" key="2">
    <citation type="submission" date="2023-04" db="EMBL/GenBank/DDBJ databases">
        <title>Paracnuella aquatica gen. nov., sp. nov., a member of the family Chitinophagaceae isolated from a hot spring.</title>
        <authorList>
            <person name="Wang C."/>
        </authorList>
    </citation>
    <scope>NUCLEOTIDE SEQUENCE</scope>
    <source>
        <strain evidence="2">LB-8</strain>
    </source>
</reference>
<sequence>MRFALFIFICLKSLIAFTQFSKDSIINRIVLIGGVQYGSPPPQALFKAIREKVPLNQKTALLFLGDNDIYQVKAIAAMIKKSDASAVFIPGEKEWSGGGKAGLDSVILMQSYIENVGCKNISFLPKDGCPGPEEIKLSDDVVLIVLNTQWWLHQYQKPDIESGCPTKSKRQVYDELGSILRKNYNKLVLIAAHHPLKSNGIHGGSYDLKQHLFPLTDLSPGLYLPLPLAGSIYPIIRNAFPNVQDLMNATYESMINDLKKTLSVHPNIVYISGHEENLQLLKDKTLTYIVSGSASKTSRVSRRRESLFTSPSKGFAVIEVDNKQKAKFCFYEIKGEQATLVFQQHIHDFSKLPALKDTTTKWMPLVQDNIKVAASLQYSKPTKLQKQLIGENYRKEWETPILLPLFDIGKVNGGLTIKKLGGGKQSKSLHLEDANGRGYKLRTVDKDPVEFLPVSLRSGLTKRLVKDYMSAQHPYGALVNAAIAQYTGVTEAQPQYFFVPNDTAFGFYRPLFANKVVMLVEKDPYPYKDTKGSYDILNSITEKADHVVNQQSVLRARLLDILTGDFDRHLEQWTWGWKDTGNGKLFEPVPNDRDAAYFNSDGLLVRMLARKNLSLFRGFTKDLSNAVGLGFSADEFDHTFLNTLDEEQWKQVINKFQNDLTDQAIEKSVQQLPPEIYAIRGEDLEEKLKSRRNVLKERALELYRAISEQVNILGSNQNDYFQVAQKNHILQIKVYERKKGDTTMLTYYRSFDPSITREIRLYGLNGNDYFMVDSSVQKSIPLRIVGGGGQDTFVVNGTGKNFIYDRSSEANILSRGRSTRNRMSNHPTINEYKLNSYTYQDKGQFPVFSLAANSEYGLQIGIGANKKTYDFRREPFASETSVSIHYAPSQNSYGIKLSNILNGWRFATGLLTTGEIQKNAIQNFYGIGNETKKDKNKAFSYYRIKYNYAAVDLLVTKNYFDQFNFSFGPSAYYYWNNSKENSKWLAESPDYIGMDSSSMYETKLYIGGRVLLNVNHMDNLLFPTQGLSWKNEFTCYRNMQKNNSPIYARLQSHILLASPLIDTSRLVTLIKVGGGHIFSEQYDFYQALGLGTENNLRGFRNYRFTGNSLLYSSMELRYKAASLHSFLLSGDFGLLGFGDIGRVWTKHTSSQLWHTAYGAGIYLFPYQKFFLSASIGKNEDGAIYNFTIGKTINWYQ</sequence>
<dbReference type="Proteomes" id="UP001155483">
    <property type="component" value="Unassembled WGS sequence"/>
</dbReference>
<gene>
    <name evidence="2" type="ORF">OCK74_15395</name>
</gene>
<feature type="chain" id="PRO_5040723402" evidence="1">
    <location>
        <begin position="19"/>
        <end position="1196"/>
    </location>
</feature>
<keyword evidence="1" id="KW-0732">Signal</keyword>
<feature type="signal peptide" evidence="1">
    <location>
        <begin position="1"/>
        <end position="18"/>
    </location>
</feature>
<reference evidence="2" key="1">
    <citation type="submission" date="2022-09" db="EMBL/GenBank/DDBJ databases">
        <authorList>
            <person name="Yuan C."/>
            <person name="Ke Z."/>
        </authorList>
    </citation>
    <scope>NUCLEOTIDE SEQUENCE</scope>
    <source>
        <strain evidence="2">LB-8</strain>
    </source>
</reference>
<dbReference type="InterPro" id="IPR029052">
    <property type="entry name" value="Metallo-depent_PP-like"/>
</dbReference>
<evidence type="ECO:0000313" key="3">
    <source>
        <dbReference type="Proteomes" id="UP001155483"/>
    </source>
</evidence>
<dbReference type="AlphaFoldDB" id="A0A9X2XXQ8"/>